<evidence type="ECO:0000313" key="1">
    <source>
        <dbReference type="EMBL" id="NEV70116.1"/>
    </source>
</evidence>
<sequence length="65" mass="7074">MQVTTSNLSPVGFVQLAHSLFLGRTLADTYGFGTVTADYLRVPQQNWTLDQLLLLSSARSSTTLA</sequence>
<reference evidence="1" key="2">
    <citation type="journal article" date="2015" name="Genome Announc.">
        <title>Draft Genome Sequence of Filamentous Marine Cyanobacterium Lyngbya confervoides Strain BDU141951.</title>
        <authorList>
            <person name="Chandrababunaidu M.M."/>
            <person name="Sen D."/>
            <person name="Tripathy S."/>
        </authorList>
    </citation>
    <scope>NUCLEOTIDE SEQUENCE</scope>
    <source>
        <strain evidence="1">BDU141951</strain>
    </source>
</reference>
<name>A0A0C1VB68_9CYAN</name>
<dbReference type="AlphaFoldDB" id="A0A0C1VB68"/>
<proteinExistence type="predicted"/>
<dbReference type="EMBL" id="JTHE02000003">
    <property type="protein sequence ID" value="NEV70116.1"/>
    <property type="molecule type" value="Genomic_DNA"/>
</dbReference>
<protein>
    <submittedName>
        <fullName evidence="1">Uncharacterized protein</fullName>
    </submittedName>
</protein>
<accession>A0A0C1VB68</accession>
<comment type="caution">
    <text evidence="1">The sequence shown here is derived from an EMBL/GenBank/DDBJ whole genome shotgun (WGS) entry which is preliminary data.</text>
</comment>
<reference evidence="1" key="3">
    <citation type="submission" date="2020-02" db="EMBL/GenBank/DDBJ databases">
        <authorList>
            <person name="Sarangi A.N."/>
            <person name="Ghosh S."/>
            <person name="Mukherjee M."/>
            <person name="Tripathy S."/>
        </authorList>
    </citation>
    <scope>NUCLEOTIDE SEQUENCE</scope>
    <source>
        <strain evidence="1">BDU141951</strain>
    </source>
</reference>
<gene>
    <name evidence="1" type="ORF">QQ91_023775</name>
</gene>
<reference evidence="1" key="1">
    <citation type="submission" date="2014-11" db="EMBL/GenBank/DDBJ databases">
        <authorList>
            <person name="Malar M.C."/>
            <person name="Sen D."/>
            <person name="Tripathy S."/>
        </authorList>
    </citation>
    <scope>NUCLEOTIDE SEQUENCE</scope>
    <source>
        <strain evidence="1">BDU141951</strain>
    </source>
</reference>
<organism evidence="1">
    <name type="scientific">Lyngbya confervoides BDU141951</name>
    <dbReference type="NCBI Taxonomy" id="1574623"/>
    <lineage>
        <taxon>Bacteria</taxon>
        <taxon>Bacillati</taxon>
        <taxon>Cyanobacteriota</taxon>
        <taxon>Cyanophyceae</taxon>
        <taxon>Oscillatoriophycideae</taxon>
        <taxon>Oscillatoriales</taxon>
        <taxon>Microcoleaceae</taxon>
        <taxon>Lyngbya</taxon>
    </lineage>
</organism>